<name>A0A084INJ6_SALHC</name>
<reference evidence="2 3" key="1">
    <citation type="submission" date="2013-03" db="EMBL/GenBank/DDBJ databases">
        <title>Salinisphaera hydrothermalis C41B8 Genome Sequencing.</title>
        <authorList>
            <person name="Li C."/>
            <person name="Lai Q."/>
            <person name="Shao Z."/>
        </authorList>
    </citation>
    <scope>NUCLEOTIDE SEQUENCE [LARGE SCALE GENOMIC DNA]</scope>
    <source>
        <strain evidence="2 3">C41B8</strain>
    </source>
</reference>
<comment type="caution">
    <text evidence="2">The sequence shown here is derived from an EMBL/GenBank/DDBJ whole genome shotgun (WGS) entry which is preliminary data.</text>
</comment>
<evidence type="ECO:0000313" key="2">
    <source>
        <dbReference type="EMBL" id="KEZ78280.1"/>
    </source>
</evidence>
<dbReference type="EMBL" id="APNK01000005">
    <property type="protein sequence ID" value="KEZ78280.1"/>
    <property type="molecule type" value="Genomic_DNA"/>
</dbReference>
<proteinExistence type="predicted"/>
<sequence length="139" mass="14363">MVIYGVALLAACLLIGKAVGELIGMAIGVHSDVGGVGIAMLMLVFLVYRLQEAGCLDMTSRRGVEFWSSLYIPIVVAMAASQNVVGAVTGGPLAIVGGLVVVGVSFALVPVIARLGRGKYAEPLPPIEDDETREANSHA</sequence>
<gene>
    <name evidence="2" type="ORF">C41B8_05243</name>
</gene>
<feature type="transmembrane region" description="Helical" evidence="1">
    <location>
        <begin position="94"/>
        <end position="113"/>
    </location>
</feature>
<keyword evidence="3" id="KW-1185">Reference proteome</keyword>
<organism evidence="2 3">
    <name type="scientific">Salinisphaera hydrothermalis (strain C41B8)</name>
    <dbReference type="NCBI Taxonomy" id="1304275"/>
    <lineage>
        <taxon>Bacteria</taxon>
        <taxon>Pseudomonadati</taxon>
        <taxon>Pseudomonadota</taxon>
        <taxon>Gammaproteobacteria</taxon>
        <taxon>Salinisphaerales</taxon>
        <taxon>Salinisphaeraceae</taxon>
        <taxon>Salinisphaera</taxon>
    </lineage>
</organism>
<dbReference type="AlphaFoldDB" id="A0A084INJ6"/>
<feature type="transmembrane region" description="Helical" evidence="1">
    <location>
        <begin position="69"/>
        <end position="88"/>
    </location>
</feature>
<dbReference type="RefSeq" id="WP_037335108.1">
    <property type="nucleotide sequence ID" value="NZ_APNK01000005.1"/>
</dbReference>
<evidence type="ECO:0000313" key="3">
    <source>
        <dbReference type="Proteomes" id="UP000028302"/>
    </source>
</evidence>
<protein>
    <submittedName>
        <fullName evidence="2">Malonate transporter subunit MadL</fullName>
    </submittedName>
</protein>
<dbReference type="STRING" id="1304275.C41B8_05243"/>
<dbReference type="InterPro" id="IPR004690">
    <property type="entry name" value="Maln_transptMadL"/>
</dbReference>
<evidence type="ECO:0000256" key="1">
    <source>
        <dbReference type="SAM" id="Phobius"/>
    </source>
</evidence>
<keyword evidence="1" id="KW-1133">Transmembrane helix</keyword>
<accession>A0A084INJ6</accession>
<dbReference type="Pfam" id="PF03817">
    <property type="entry name" value="MadL"/>
    <property type="match status" value="1"/>
</dbReference>
<dbReference type="Proteomes" id="UP000028302">
    <property type="component" value="Unassembled WGS sequence"/>
</dbReference>
<keyword evidence="1" id="KW-0472">Membrane</keyword>
<feature type="transmembrane region" description="Helical" evidence="1">
    <location>
        <begin position="30"/>
        <end position="48"/>
    </location>
</feature>
<dbReference type="OrthoDB" id="286752at2"/>
<dbReference type="eggNOG" id="ENOG5032RRS">
    <property type="taxonomic scope" value="Bacteria"/>
</dbReference>
<dbReference type="NCBIfam" id="TIGR00807">
    <property type="entry name" value="malonate_madL"/>
    <property type="match status" value="1"/>
</dbReference>
<dbReference type="GO" id="GO:0016020">
    <property type="term" value="C:membrane"/>
    <property type="evidence" value="ECO:0007669"/>
    <property type="project" value="InterPro"/>
</dbReference>
<dbReference type="PATRIC" id="fig|1304275.5.peg.1072"/>
<keyword evidence="1" id="KW-0812">Transmembrane</keyword>